<dbReference type="RefSeq" id="WP_184687990.1">
    <property type="nucleotide sequence ID" value="NZ_JACHJN010000001.1"/>
</dbReference>
<gene>
    <name evidence="1" type="ORF">FHS29_000641</name>
</gene>
<dbReference type="EMBL" id="JACHJN010000001">
    <property type="protein sequence ID" value="MBB5954071.1"/>
    <property type="molecule type" value="Genomic_DNA"/>
</dbReference>
<sequence length="58" mass="6134">MHALRHEITLPAGYDVGIIHARVATKGAVHRTGLGFTVGSLPTTSRAATGSQARRDRP</sequence>
<evidence type="ECO:0000313" key="1">
    <source>
        <dbReference type="EMBL" id="MBB5954071.1"/>
    </source>
</evidence>
<dbReference type="AlphaFoldDB" id="A0A841CA62"/>
<dbReference type="InterPro" id="IPR032349">
    <property type="entry name" value="DUF4865"/>
</dbReference>
<evidence type="ECO:0000313" key="2">
    <source>
        <dbReference type="Proteomes" id="UP000547510"/>
    </source>
</evidence>
<accession>A0A841CA62</accession>
<protein>
    <submittedName>
        <fullName evidence="1">Uncharacterized protein</fullName>
    </submittedName>
</protein>
<name>A0A841CA62_9PSEU</name>
<comment type="caution">
    <text evidence="1">The sequence shown here is derived from an EMBL/GenBank/DDBJ whole genome shotgun (WGS) entry which is preliminary data.</text>
</comment>
<dbReference type="Pfam" id="PF16157">
    <property type="entry name" value="DUF4865"/>
    <property type="match status" value="1"/>
</dbReference>
<organism evidence="1 2">
    <name type="scientific">Saccharothrix tamanrassetensis</name>
    <dbReference type="NCBI Taxonomy" id="1051531"/>
    <lineage>
        <taxon>Bacteria</taxon>
        <taxon>Bacillati</taxon>
        <taxon>Actinomycetota</taxon>
        <taxon>Actinomycetes</taxon>
        <taxon>Pseudonocardiales</taxon>
        <taxon>Pseudonocardiaceae</taxon>
        <taxon>Saccharothrix</taxon>
    </lineage>
</organism>
<proteinExistence type="predicted"/>
<keyword evidence="2" id="KW-1185">Reference proteome</keyword>
<dbReference type="Proteomes" id="UP000547510">
    <property type="component" value="Unassembled WGS sequence"/>
</dbReference>
<reference evidence="1 2" key="1">
    <citation type="submission" date="2020-08" db="EMBL/GenBank/DDBJ databases">
        <title>Genomic Encyclopedia of Type Strains, Phase III (KMG-III): the genomes of soil and plant-associated and newly described type strains.</title>
        <authorList>
            <person name="Whitman W."/>
        </authorList>
    </citation>
    <scope>NUCLEOTIDE SEQUENCE [LARGE SCALE GENOMIC DNA]</scope>
    <source>
        <strain evidence="1 2">CECT 8640</strain>
    </source>
</reference>